<protein>
    <submittedName>
        <fullName evidence="1">Uncharacterized protein</fullName>
    </submittedName>
</protein>
<comment type="caution">
    <text evidence="1">The sequence shown here is derived from an EMBL/GenBank/DDBJ whole genome shotgun (WGS) entry which is preliminary data.</text>
</comment>
<proteinExistence type="predicted"/>
<organism evidence="1 2">
    <name type="scientific">Trametes sanguinea</name>
    <dbReference type="NCBI Taxonomy" id="158606"/>
    <lineage>
        <taxon>Eukaryota</taxon>
        <taxon>Fungi</taxon>
        <taxon>Dikarya</taxon>
        <taxon>Basidiomycota</taxon>
        <taxon>Agaricomycotina</taxon>
        <taxon>Agaricomycetes</taxon>
        <taxon>Polyporales</taxon>
        <taxon>Polyporaceae</taxon>
        <taxon>Trametes</taxon>
    </lineage>
</organism>
<dbReference type="Proteomes" id="UP001144978">
    <property type="component" value="Unassembled WGS sequence"/>
</dbReference>
<accession>A0ACC1MTB1</accession>
<reference evidence="1" key="1">
    <citation type="submission" date="2022-08" db="EMBL/GenBank/DDBJ databases">
        <title>Genome Sequence of Pycnoporus sanguineus.</title>
        <authorList>
            <person name="Buettner E."/>
        </authorList>
    </citation>
    <scope>NUCLEOTIDE SEQUENCE</scope>
    <source>
        <strain evidence="1">CG-C14</strain>
    </source>
</reference>
<evidence type="ECO:0000313" key="1">
    <source>
        <dbReference type="EMBL" id="KAJ2970075.1"/>
    </source>
</evidence>
<keyword evidence="2" id="KW-1185">Reference proteome</keyword>
<name>A0ACC1MTB1_9APHY</name>
<dbReference type="EMBL" id="JANSHE010005623">
    <property type="protein sequence ID" value="KAJ2970075.1"/>
    <property type="molecule type" value="Genomic_DNA"/>
</dbReference>
<gene>
    <name evidence="1" type="ORF">NUW54_g12813</name>
</gene>
<sequence>MKQRRTLCRNSFSSSLRRRSNSPDFLNLRTASELWAAAFPATTHAALFDELSWFVLIRRASRWTCKGKMRAGGKPRPTGDTLSVARSRCSLSTLSDSQHSIALSPPRRRAQQQTRYLAVLRPALGNS</sequence>
<evidence type="ECO:0000313" key="2">
    <source>
        <dbReference type="Proteomes" id="UP001144978"/>
    </source>
</evidence>